<name>A0A1F5YNJ8_9BACT</name>
<gene>
    <name evidence="2" type="ORF">A3F83_00440</name>
</gene>
<reference evidence="2 3" key="1">
    <citation type="journal article" date="2016" name="Nat. Commun.">
        <title>Thousands of microbial genomes shed light on interconnected biogeochemical processes in an aquifer system.</title>
        <authorList>
            <person name="Anantharaman K."/>
            <person name="Brown C.T."/>
            <person name="Hug L.A."/>
            <person name="Sharon I."/>
            <person name="Castelle C.J."/>
            <person name="Probst A.J."/>
            <person name="Thomas B.C."/>
            <person name="Singh A."/>
            <person name="Wilkins M.J."/>
            <person name="Karaoz U."/>
            <person name="Brodie E.L."/>
            <person name="Williams K.H."/>
            <person name="Hubbard S.S."/>
            <person name="Banfield J.F."/>
        </authorList>
    </citation>
    <scope>NUCLEOTIDE SEQUENCE [LARGE SCALE GENOMIC DNA]</scope>
</reference>
<comment type="caution">
    <text evidence="2">The sequence shown here is derived from an EMBL/GenBank/DDBJ whole genome shotgun (WGS) entry which is preliminary data.</text>
</comment>
<dbReference type="InterPro" id="IPR011108">
    <property type="entry name" value="RMMBL"/>
</dbReference>
<dbReference type="STRING" id="1817867.A3F83_00440"/>
<evidence type="ECO:0000259" key="1">
    <source>
        <dbReference type="Pfam" id="PF07521"/>
    </source>
</evidence>
<dbReference type="Pfam" id="PF07521">
    <property type="entry name" value="RMMBL"/>
    <property type="match status" value="1"/>
</dbReference>
<accession>A0A1F5YNJ8</accession>
<dbReference type="Proteomes" id="UP000179129">
    <property type="component" value="Unassembled WGS sequence"/>
</dbReference>
<feature type="domain" description="Zn-dependent metallo-hydrolase RNA specificity" evidence="1">
    <location>
        <begin position="41"/>
        <end position="76"/>
    </location>
</feature>
<dbReference type="EMBL" id="MFIX01000203">
    <property type="protein sequence ID" value="OGG01725.1"/>
    <property type="molecule type" value="Genomic_DNA"/>
</dbReference>
<protein>
    <recommendedName>
        <fullName evidence="1">Zn-dependent metallo-hydrolase RNA specificity domain-containing protein</fullName>
    </recommendedName>
</protein>
<dbReference type="InterPro" id="IPR036866">
    <property type="entry name" value="RibonucZ/Hydroxyglut_hydro"/>
</dbReference>
<dbReference type="AlphaFoldDB" id="A0A1F5YNJ8"/>
<organism evidence="2 3">
    <name type="scientific">Candidatus Glassbacteria bacterium RIFCSPLOWO2_12_FULL_58_11</name>
    <dbReference type="NCBI Taxonomy" id="1817867"/>
    <lineage>
        <taxon>Bacteria</taxon>
        <taxon>Candidatus Glassiibacteriota</taxon>
    </lineage>
</organism>
<sequence>MNHNSNNIEARLWEGYLSPEYARSGRNDFDRLMRNPDVDFHIAHTSGHASIDDPKQLAGSLSPAMVVPVHTSYRDAYSEMIGNVNVLQDGEELVLDD</sequence>
<proteinExistence type="predicted"/>
<evidence type="ECO:0000313" key="3">
    <source>
        <dbReference type="Proteomes" id="UP000179129"/>
    </source>
</evidence>
<evidence type="ECO:0000313" key="2">
    <source>
        <dbReference type="EMBL" id="OGG01725.1"/>
    </source>
</evidence>
<dbReference type="Gene3D" id="3.60.15.10">
    <property type="entry name" value="Ribonuclease Z/Hydroxyacylglutathione hydrolase-like"/>
    <property type="match status" value="1"/>
</dbReference>